<evidence type="ECO:0008006" key="4">
    <source>
        <dbReference type="Google" id="ProtNLM"/>
    </source>
</evidence>
<gene>
    <name evidence="2" type="ORF">KUTeg_021565</name>
</gene>
<evidence type="ECO:0000256" key="1">
    <source>
        <dbReference type="SAM" id="Phobius"/>
    </source>
</evidence>
<dbReference type="Proteomes" id="UP001217089">
    <property type="component" value="Unassembled WGS sequence"/>
</dbReference>
<sequence>MNNLMKQNLQFYKKDLLLTLYYYILINLIKIDIFFMKIKMHTFLKKYYFHFRCIFFKNYNQNNEILCKKSFVWMNFTEDFKTFTLNMTQKKQNNKLNNYTELKHHLKTIRILLKKLIHV</sequence>
<name>A0ABQ9E6J4_TEGGR</name>
<keyword evidence="1" id="KW-1133">Transmembrane helix</keyword>
<keyword evidence="3" id="KW-1185">Reference proteome</keyword>
<feature type="transmembrane region" description="Helical" evidence="1">
    <location>
        <begin position="20"/>
        <end position="38"/>
    </location>
</feature>
<protein>
    <recommendedName>
        <fullName evidence="4">Transmembrane protein</fullName>
    </recommendedName>
</protein>
<evidence type="ECO:0000313" key="3">
    <source>
        <dbReference type="Proteomes" id="UP001217089"/>
    </source>
</evidence>
<keyword evidence="1" id="KW-0472">Membrane</keyword>
<reference evidence="2 3" key="1">
    <citation type="submission" date="2022-12" db="EMBL/GenBank/DDBJ databases">
        <title>Chromosome-level genome of Tegillarca granosa.</title>
        <authorList>
            <person name="Kim J."/>
        </authorList>
    </citation>
    <scope>NUCLEOTIDE SEQUENCE [LARGE SCALE GENOMIC DNA]</scope>
    <source>
        <strain evidence="2">Teg-2019</strain>
        <tissue evidence="2">Adductor muscle</tissue>
    </source>
</reference>
<organism evidence="2 3">
    <name type="scientific">Tegillarca granosa</name>
    <name type="common">Malaysian cockle</name>
    <name type="synonym">Anadara granosa</name>
    <dbReference type="NCBI Taxonomy" id="220873"/>
    <lineage>
        <taxon>Eukaryota</taxon>
        <taxon>Metazoa</taxon>
        <taxon>Spiralia</taxon>
        <taxon>Lophotrochozoa</taxon>
        <taxon>Mollusca</taxon>
        <taxon>Bivalvia</taxon>
        <taxon>Autobranchia</taxon>
        <taxon>Pteriomorphia</taxon>
        <taxon>Arcoida</taxon>
        <taxon>Arcoidea</taxon>
        <taxon>Arcidae</taxon>
        <taxon>Tegillarca</taxon>
    </lineage>
</organism>
<accession>A0ABQ9E6J4</accession>
<proteinExistence type="predicted"/>
<comment type="caution">
    <text evidence="2">The sequence shown here is derived from an EMBL/GenBank/DDBJ whole genome shotgun (WGS) entry which is preliminary data.</text>
</comment>
<keyword evidence="1" id="KW-0812">Transmembrane</keyword>
<evidence type="ECO:0000313" key="2">
    <source>
        <dbReference type="EMBL" id="KAJ8300046.1"/>
    </source>
</evidence>
<dbReference type="EMBL" id="JARBDR010000919">
    <property type="protein sequence ID" value="KAJ8300046.1"/>
    <property type="molecule type" value="Genomic_DNA"/>
</dbReference>